<dbReference type="AlphaFoldDB" id="L0KZW5"/>
<name>L0KZW5_METHD</name>
<keyword evidence="2" id="KW-1185">Reference proteome</keyword>
<dbReference type="EMBL" id="CP003363">
    <property type="protein sequence ID" value="AGB50651.1"/>
    <property type="molecule type" value="Genomic_DNA"/>
</dbReference>
<geneLocation type="plasmid" evidence="1 2">
    <name>pMETHO01</name>
</geneLocation>
<dbReference type="SUPFAM" id="SSF56747">
    <property type="entry name" value="Prim-pol domain"/>
    <property type="match status" value="1"/>
</dbReference>
<evidence type="ECO:0008006" key="3">
    <source>
        <dbReference type="Google" id="ProtNLM"/>
    </source>
</evidence>
<organism evidence="1 2">
    <name type="scientific">Methanomethylovorans hollandica (strain DSM 15978 / NBRC 107637 / DMS1)</name>
    <dbReference type="NCBI Taxonomy" id="867904"/>
    <lineage>
        <taxon>Archaea</taxon>
        <taxon>Methanobacteriati</taxon>
        <taxon>Methanobacteriota</taxon>
        <taxon>Stenosarchaea group</taxon>
        <taxon>Methanomicrobia</taxon>
        <taxon>Methanosarcinales</taxon>
        <taxon>Methanosarcinaceae</taxon>
        <taxon>Methanomethylovorans</taxon>
    </lineage>
</organism>
<evidence type="ECO:0000313" key="1">
    <source>
        <dbReference type="EMBL" id="AGB50651.1"/>
    </source>
</evidence>
<protein>
    <recommendedName>
        <fullName evidence="3">DNA primase</fullName>
    </recommendedName>
</protein>
<reference evidence="2" key="1">
    <citation type="submission" date="2012-02" db="EMBL/GenBank/DDBJ databases">
        <title>Complete sequence of plasmid of Methanomethylovorans hollandica DSM 15978.</title>
        <authorList>
            <person name="Lucas S."/>
            <person name="Copeland A."/>
            <person name="Lapidus A."/>
            <person name="Glavina del Rio T."/>
            <person name="Dalin E."/>
            <person name="Tice H."/>
            <person name="Bruce D."/>
            <person name="Goodwin L."/>
            <person name="Pitluck S."/>
            <person name="Peters L."/>
            <person name="Mikhailova N."/>
            <person name="Held B."/>
            <person name="Kyrpides N."/>
            <person name="Mavromatis K."/>
            <person name="Ivanova N."/>
            <person name="Brettin T."/>
            <person name="Detter J.C."/>
            <person name="Han C."/>
            <person name="Larimer F."/>
            <person name="Land M."/>
            <person name="Hauser L."/>
            <person name="Markowitz V."/>
            <person name="Cheng J.-F."/>
            <person name="Hugenholtz P."/>
            <person name="Woyke T."/>
            <person name="Wu D."/>
            <person name="Spring S."/>
            <person name="Schroeder M."/>
            <person name="Brambilla E."/>
            <person name="Klenk H.-P."/>
            <person name="Eisen J.A."/>
        </authorList>
    </citation>
    <scope>NUCLEOTIDE SEQUENCE [LARGE SCALE GENOMIC DNA]</scope>
    <source>
        <strain evidence="2">DSM 15978 / NBRC 107637 / DMS1</strain>
        <plasmid evidence="2">Plasmid pMETHO01</plasmid>
    </source>
</reference>
<sequence length="254" mass="29188">MYKWEPTHVTWRPASQEEIHQFYNTKFQFLFEQNASSFIKSIRTVPEWACIDRNEKFIRGTLGKAIQFQTFDELKNFLIENGAISAYYGTGSLFTVDIDAKDVAKYAKCEHHPKFGDLKEGSPEFISRLDYIRNLNPRNYPYCFNCISLAIKGIHKLKQILLEIGIPENEILVYFSGQGAHLECTYPRMTELKKETRGFLASYFTTIGIPVDKVVTYGDNRVLRIPGSLHGKVNRIKTLLKPGEEFNVITTGVI</sequence>
<dbReference type="HOGENOM" id="CLU_1092431_0_0_2"/>
<evidence type="ECO:0000313" key="2">
    <source>
        <dbReference type="Proteomes" id="UP000010866"/>
    </source>
</evidence>
<dbReference type="KEGG" id="mhz:Metho_2511"/>
<gene>
    <name evidence="1" type="ordered locus">Metho_2511</name>
</gene>
<accession>L0KZW5</accession>
<dbReference type="Gene3D" id="3.90.920.10">
    <property type="entry name" value="DNA primase, PRIM domain"/>
    <property type="match status" value="1"/>
</dbReference>
<keyword evidence="1" id="KW-0614">Plasmid</keyword>
<proteinExistence type="predicted"/>
<dbReference type="Proteomes" id="UP000010866">
    <property type="component" value="Plasmid pMETHO01"/>
</dbReference>